<gene>
    <name evidence="5" type="primary">ychF</name>
    <name evidence="7" type="ORF">A2849_00890</name>
</gene>
<dbReference type="InterPro" id="IPR013029">
    <property type="entry name" value="YchF_C"/>
</dbReference>
<comment type="similarity">
    <text evidence="5">Belongs to the TRAFAC class OBG-HflX-like GTPase superfamily. OBG GTPase family. YchF/OLA1 subfamily.</text>
</comment>
<reference evidence="7 8" key="1">
    <citation type="journal article" date="2016" name="Nat. Commun.">
        <title>Thousands of microbial genomes shed light on interconnected biogeochemical processes in an aquifer system.</title>
        <authorList>
            <person name="Anantharaman K."/>
            <person name="Brown C.T."/>
            <person name="Hug L.A."/>
            <person name="Sharon I."/>
            <person name="Castelle C.J."/>
            <person name="Probst A.J."/>
            <person name="Thomas B.C."/>
            <person name="Singh A."/>
            <person name="Wilkins M.J."/>
            <person name="Karaoz U."/>
            <person name="Brodie E.L."/>
            <person name="Williams K.H."/>
            <person name="Hubbard S.S."/>
            <person name="Banfield J.F."/>
        </authorList>
    </citation>
    <scope>NUCLEOTIDE SEQUENCE [LARGE SCALE GENOMIC DNA]</scope>
</reference>
<keyword evidence="4" id="KW-0460">Magnesium</keyword>
<dbReference type="SUPFAM" id="SSF81271">
    <property type="entry name" value="TGS-like"/>
    <property type="match status" value="1"/>
</dbReference>
<accession>A0A1G2MB55</accession>
<comment type="caution">
    <text evidence="7">The sequence shown here is derived from an EMBL/GenBank/DDBJ whole genome shotgun (WGS) entry which is preliminary data.</text>
</comment>
<dbReference type="PIRSF" id="PIRSF006641">
    <property type="entry name" value="CHP00092"/>
    <property type="match status" value="1"/>
</dbReference>
<comment type="function">
    <text evidence="5">ATPase that binds to both the 70S ribosome and the 50S ribosomal subunit in a nucleotide-independent manner.</text>
</comment>
<dbReference type="GO" id="GO:0046872">
    <property type="term" value="F:metal ion binding"/>
    <property type="evidence" value="ECO:0007669"/>
    <property type="project" value="UniProtKB-KW"/>
</dbReference>
<dbReference type="GO" id="GO:0016887">
    <property type="term" value="F:ATP hydrolysis activity"/>
    <property type="evidence" value="ECO:0007669"/>
    <property type="project" value="UniProtKB-UniRule"/>
</dbReference>
<evidence type="ECO:0000259" key="6">
    <source>
        <dbReference type="PROSITE" id="PS51710"/>
    </source>
</evidence>
<dbReference type="FunFam" id="1.10.150.300:FF:000001">
    <property type="entry name" value="Ribosome-binding ATPase YchF"/>
    <property type="match status" value="1"/>
</dbReference>
<dbReference type="FunFam" id="3.10.20.30:FF:000001">
    <property type="entry name" value="Ribosome-binding ATPase YchF"/>
    <property type="match status" value="1"/>
</dbReference>
<dbReference type="PANTHER" id="PTHR23305">
    <property type="entry name" value="OBG GTPASE FAMILY"/>
    <property type="match status" value="1"/>
</dbReference>
<dbReference type="InterPro" id="IPR012675">
    <property type="entry name" value="Beta-grasp_dom_sf"/>
</dbReference>
<name>A0A1G2MB55_9BACT</name>
<dbReference type="CDD" id="cd01900">
    <property type="entry name" value="YchF"/>
    <property type="match status" value="1"/>
</dbReference>
<protein>
    <recommendedName>
        <fullName evidence="5">Ribosome-binding ATPase YchF</fullName>
    </recommendedName>
</protein>
<evidence type="ECO:0000313" key="8">
    <source>
        <dbReference type="Proteomes" id="UP000178121"/>
    </source>
</evidence>
<proteinExistence type="inferred from homology"/>
<dbReference type="PANTHER" id="PTHR23305:SF18">
    <property type="entry name" value="OBG-TYPE G DOMAIN-CONTAINING PROTEIN"/>
    <property type="match status" value="1"/>
</dbReference>
<dbReference type="Gene3D" id="3.40.50.300">
    <property type="entry name" value="P-loop containing nucleotide triphosphate hydrolases"/>
    <property type="match status" value="1"/>
</dbReference>
<dbReference type="PROSITE" id="PS51710">
    <property type="entry name" value="G_OBG"/>
    <property type="match status" value="1"/>
</dbReference>
<dbReference type="InterPro" id="IPR027417">
    <property type="entry name" value="P-loop_NTPase"/>
</dbReference>
<dbReference type="Pfam" id="PF01926">
    <property type="entry name" value="MMR_HSR1"/>
    <property type="match status" value="1"/>
</dbReference>
<dbReference type="InterPro" id="IPR004396">
    <property type="entry name" value="ATPase_YchF/OLA1"/>
</dbReference>
<dbReference type="Gene3D" id="3.10.20.30">
    <property type="match status" value="1"/>
</dbReference>
<dbReference type="NCBIfam" id="TIGR00092">
    <property type="entry name" value="redox-regulated ATPase YchF"/>
    <property type="match status" value="1"/>
</dbReference>
<dbReference type="InterPro" id="IPR006073">
    <property type="entry name" value="GTP-bd"/>
</dbReference>
<dbReference type="InterPro" id="IPR023192">
    <property type="entry name" value="TGS-like_dom_sf"/>
</dbReference>
<dbReference type="EMBL" id="MHRI01000014">
    <property type="protein sequence ID" value="OHA21127.1"/>
    <property type="molecule type" value="Genomic_DNA"/>
</dbReference>
<dbReference type="Proteomes" id="UP000178121">
    <property type="component" value="Unassembled WGS sequence"/>
</dbReference>
<sequence>MLSIGIVGLPNVGKSTLFNALTKKSVLAANYPFATIDPSVGVVAVPDERLWKLSAFSHSKKTVPAAVEFVDIAGLVKGASVGEGLGNQFLSNIRETDAIAEVVRIFDGGDIIHVENKVDPLKDIEVINLELVLADLQTVTKRISNLKSDIKKGSKSALTEHEALLRLEKALESGKLARSVELGELEYPLIRNLHLLTAKPILYVLNKKAGGQNLDDSPAGEEDPRFTELMRFMKATGSSYVIVDAKIEEDLKEFEGAEKELFRKELSASSATTSPSADDGVNNLIRAGYDMLGLITYFTTGEDETRGWVIRRGSTAPIAGTAIHTDFKDKFVRAEVIEWQKLLEAGSYAAARERGWLRTEGKEYVVKDGDVVEFKI</sequence>
<dbReference type="Gene3D" id="1.10.150.300">
    <property type="entry name" value="TGS-like domain"/>
    <property type="match status" value="1"/>
</dbReference>
<dbReference type="InterPro" id="IPR012676">
    <property type="entry name" value="TGS-like"/>
</dbReference>
<keyword evidence="1" id="KW-0479">Metal-binding</keyword>
<dbReference type="SUPFAM" id="SSF52540">
    <property type="entry name" value="P-loop containing nucleoside triphosphate hydrolases"/>
    <property type="match status" value="1"/>
</dbReference>
<feature type="binding site" evidence="5">
    <location>
        <begin position="11"/>
        <end position="16"/>
    </location>
    <ligand>
        <name>ATP</name>
        <dbReference type="ChEBI" id="CHEBI:30616"/>
    </ligand>
</feature>
<evidence type="ECO:0000256" key="4">
    <source>
        <dbReference type="ARBA" id="ARBA00022842"/>
    </source>
</evidence>
<evidence type="ECO:0000256" key="2">
    <source>
        <dbReference type="ARBA" id="ARBA00022741"/>
    </source>
</evidence>
<keyword evidence="3 5" id="KW-0067">ATP-binding</keyword>
<dbReference type="InterPro" id="IPR041706">
    <property type="entry name" value="YchF_N"/>
</dbReference>
<feature type="domain" description="OBG-type G" evidence="6">
    <location>
        <begin position="2"/>
        <end position="263"/>
    </location>
</feature>
<dbReference type="AlphaFoldDB" id="A0A1G2MB55"/>
<evidence type="ECO:0000256" key="1">
    <source>
        <dbReference type="ARBA" id="ARBA00022723"/>
    </source>
</evidence>
<evidence type="ECO:0000313" key="7">
    <source>
        <dbReference type="EMBL" id="OHA21127.1"/>
    </source>
</evidence>
<dbReference type="PRINTS" id="PR00326">
    <property type="entry name" value="GTP1OBG"/>
</dbReference>
<dbReference type="GO" id="GO:0005524">
    <property type="term" value="F:ATP binding"/>
    <property type="evidence" value="ECO:0007669"/>
    <property type="project" value="UniProtKB-UniRule"/>
</dbReference>
<evidence type="ECO:0000256" key="3">
    <source>
        <dbReference type="ARBA" id="ARBA00022840"/>
    </source>
</evidence>
<dbReference type="HAMAP" id="MF_00944">
    <property type="entry name" value="YchF_OLA1_ATPase"/>
    <property type="match status" value="1"/>
</dbReference>
<dbReference type="GO" id="GO:0005525">
    <property type="term" value="F:GTP binding"/>
    <property type="evidence" value="ECO:0007669"/>
    <property type="project" value="InterPro"/>
</dbReference>
<organism evidence="7 8">
    <name type="scientific">Candidatus Taylorbacteria bacterium RIFCSPHIGHO2_01_FULL_51_15</name>
    <dbReference type="NCBI Taxonomy" id="1802304"/>
    <lineage>
        <taxon>Bacteria</taxon>
        <taxon>Candidatus Tayloriibacteriota</taxon>
    </lineage>
</organism>
<dbReference type="InterPro" id="IPR031167">
    <property type="entry name" value="G_OBG"/>
</dbReference>
<dbReference type="Pfam" id="PF06071">
    <property type="entry name" value="YchF-GTPase_C"/>
    <property type="match status" value="1"/>
</dbReference>
<dbReference type="GO" id="GO:0043023">
    <property type="term" value="F:ribosomal large subunit binding"/>
    <property type="evidence" value="ECO:0007669"/>
    <property type="project" value="UniProtKB-UniRule"/>
</dbReference>
<keyword evidence="2 5" id="KW-0547">Nucleotide-binding</keyword>
<dbReference type="GO" id="GO:0005737">
    <property type="term" value="C:cytoplasm"/>
    <property type="evidence" value="ECO:0007669"/>
    <property type="project" value="TreeGrafter"/>
</dbReference>
<evidence type="ECO:0000256" key="5">
    <source>
        <dbReference type="HAMAP-Rule" id="MF_00944"/>
    </source>
</evidence>